<accession>A0A066YL74</accession>
<evidence type="ECO:0000256" key="1">
    <source>
        <dbReference type="SAM" id="SignalP"/>
    </source>
</evidence>
<evidence type="ECO:0000313" key="3">
    <source>
        <dbReference type="Proteomes" id="UP000027178"/>
    </source>
</evidence>
<keyword evidence="3" id="KW-1185">Reference proteome</keyword>
<dbReference type="PATRIC" id="fig|1348663.4.peg.5824"/>
<keyword evidence="1" id="KW-0732">Signal</keyword>
<name>A0A066YL74_9ACTN</name>
<reference evidence="2 3" key="1">
    <citation type="submission" date="2014-05" db="EMBL/GenBank/DDBJ databases">
        <title>Draft Genome Sequence of Kitasatospora cheerisanensis KCTC 2395.</title>
        <authorList>
            <person name="Nam D.H."/>
        </authorList>
    </citation>
    <scope>NUCLEOTIDE SEQUENCE [LARGE SCALE GENOMIC DNA]</scope>
    <source>
        <strain evidence="2 3">KCTC 2395</strain>
    </source>
</reference>
<feature type="signal peptide" evidence="1">
    <location>
        <begin position="1"/>
        <end position="30"/>
    </location>
</feature>
<dbReference type="Proteomes" id="UP000027178">
    <property type="component" value="Unassembled WGS sequence"/>
</dbReference>
<dbReference type="OrthoDB" id="5243271at2"/>
<gene>
    <name evidence="2" type="ORF">KCH_60220</name>
</gene>
<dbReference type="RefSeq" id="WP_035867619.1">
    <property type="nucleotide sequence ID" value="NZ_KK853997.1"/>
</dbReference>
<organism evidence="2 3">
    <name type="scientific">Kitasatospora cheerisanensis KCTC 2395</name>
    <dbReference type="NCBI Taxonomy" id="1348663"/>
    <lineage>
        <taxon>Bacteria</taxon>
        <taxon>Bacillati</taxon>
        <taxon>Actinomycetota</taxon>
        <taxon>Actinomycetes</taxon>
        <taxon>Kitasatosporales</taxon>
        <taxon>Streptomycetaceae</taxon>
        <taxon>Kitasatospora</taxon>
    </lineage>
</organism>
<dbReference type="EMBL" id="JNBY01000116">
    <property type="protein sequence ID" value="KDN82188.1"/>
    <property type="molecule type" value="Genomic_DNA"/>
</dbReference>
<comment type="caution">
    <text evidence="2">The sequence shown here is derived from an EMBL/GenBank/DDBJ whole genome shotgun (WGS) entry which is preliminary data.</text>
</comment>
<dbReference type="AlphaFoldDB" id="A0A066YL74"/>
<evidence type="ECO:0008006" key="4">
    <source>
        <dbReference type="Google" id="ProtNLM"/>
    </source>
</evidence>
<proteinExistence type="predicted"/>
<evidence type="ECO:0000313" key="2">
    <source>
        <dbReference type="EMBL" id="KDN82188.1"/>
    </source>
</evidence>
<sequence length="129" mass="13665">MTRRPHPKTALPALALAVTALLPLTGCADASGAEPEEKTFAFTGTALDVKAHGNPADLIPADRTDVKVTRWFDTGAQVGSKKLSWSLENGTLDLHAGCSGLADCEARFRIEVPRNVAVTRDGRPTDLKG</sequence>
<dbReference type="HOGENOM" id="CLU_1945911_0_0_11"/>
<protein>
    <recommendedName>
        <fullName evidence="4">Lipoprotein</fullName>
    </recommendedName>
</protein>
<feature type="chain" id="PRO_5039668901" description="Lipoprotein" evidence="1">
    <location>
        <begin position="31"/>
        <end position="129"/>
    </location>
</feature>